<dbReference type="InterPro" id="IPR050270">
    <property type="entry name" value="DegV_domain_contain"/>
</dbReference>
<name>A0A6S6QVF1_9FIRM</name>
<proteinExistence type="predicted"/>
<evidence type="ECO:0000313" key="3">
    <source>
        <dbReference type="Proteomes" id="UP000515561"/>
    </source>
</evidence>
<dbReference type="AlphaFoldDB" id="A0A6S6QVF1"/>
<dbReference type="Gene3D" id="3.30.1180.10">
    <property type="match status" value="1"/>
</dbReference>
<dbReference type="RefSeq" id="WP_184089686.1">
    <property type="nucleotide sequence ID" value="NZ_AP023367.1"/>
</dbReference>
<protein>
    <submittedName>
        <fullName evidence="2">6-phosphogluconate dehydratase</fullName>
    </submittedName>
</protein>
<dbReference type="GO" id="GO:0008289">
    <property type="term" value="F:lipid binding"/>
    <property type="evidence" value="ECO:0007669"/>
    <property type="project" value="UniProtKB-KW"/>
</dbReference>
<dbReference type="EMBL" id="AP023367">
    <property type="protein sequence ID" value="BCJ94594.1"/>
    <property type="molecule type" value="Genomic_DNA"/>
</dbReference>
<evidence type="ECO:0000256" key="1">
    <source>
        <dbReference type="ARBA" id="ARBA00023121"/>
    </source>
</evidence>
<dbReference type="Gene3D" id="3.40.50.10170">
    <property type="match status" value="1"/>
</dbReference>
<dbReference type="InterPro" id="IPR003797">
    <property type="entry name" value="DegV"/>
</dbReference>
<keyword evidence="1" id="KW-0446">Lipid-binding</keyword>
<dbReference type="PANTHER" id="PTHR33434:SF2">
    <property type="entry name" value="FATTY ACID-BINDING PROTEIN TM_1468"/>
    <property type="match status" value="1"/>
</dbReference>
<gene>
    <name evidence="2" type="ORF">acsn021_21630</name>
</gene>
<dbReference type="SUPFAM" id="SSF82549">
    <property type="entry name" value="DAK1/DegV-like"/>
    <property type="match status" value="1"/>
</dbReference>
<dbReference type="Pfam" id="PF02645">
    <property type="entry name" value="DegV"/>
    <property type="match status" value="1"/>
</dbReference>
<dbReference type="KEGG" id="acel:acsn021_21630"/>
<dbReference type="PANTHER" id="PTHR33434">
    <property type="entry name" value="DEGV DOMAIN-CONTAINING PROTEIN DR_1986-RELATED"/>
    <property type="match status" value="1"/>
</dbReference>
<dbReference type="InterPro" id="IPR043168">
    <property type="entry name" value="DegV_C"/>
</dbReference>
<sequence length="281" mass="30248">MGIKIITDSTSDLSQQQANELNVTILPLKVIFPDGEYSDGIDLSPDEFYQKLAQSATLPTTSQLTPEQFLPHFEAAKSANDDVLVITVSSKLSGTYQSAVIAKDMAEYDNIYIIDSTTVTIGLQILVRKATDLIKKGLDIKALVDALEQAKQRIRLFALVESLEYLKKGGRLTGVSALAGTILNIKPIIEVKDGLVGVAAKARGMSGAYNKLVALTEQSGPIDYEDYICTGYSKTKTNMETFLTYANKSLKLSDALESPIGIVVGTHAGPGVCGIAYFQKG</sequence>
<accession>A0A6S6QVF1</accession>
<dbReference type="NCBIfam" id="TIGR00762">
    <property type="entry name" value="DegV"/>
    <property type="match status" value="1"/>
</dbReference>
<organism evidence="2 3">
    <name type="scientific">Anaerocolumna cellulosilytica</name>
    <dbReference type="NCBI Taxonomy" id="433286"/>
    <lineage>
        <taxon>Bacteria</taxon>
        <taxon>Bacillati</taxon>
        <taxon>Bacillota</taxon>
        <taxon>Clostridia</taxon>
        <taxon>Lachnospirales</taxon>
        <taxon>Lachnospiraceae</taxon>
        <taxon>Anaerocolumna</taxon>
    </lineage>
</organism>
<reference evidence="2 3" key="1">
    <citation type="journal article" date="2016" name="Int. J. Syst. Evol. Microbiol.">
        <title>Descriptions of Anaerotaenia torta gen. nov., sp. nov. and Anaerocolumna cellulosilytica gen. nov., sp. nov. isolated from a methanogenic reactor of cattle waste.</title>
        <authorList>
            <person name="Uek A."/>
            <person name="Ohtaki Y."/>
            <person name="Kaku N."/>
            <person name="Ueki K."/>
        </authorList>
    </citation>
    <scope>NUCLEOTIDE SEQUENCE [LARGE SCALE GENOMIC DNA]</scope>
    <source>
        <strain evidence="2 3">SN021</strain>
    </source>
</reference>
<evidence type="ECO:0000313" key="2">
    <source>
        <dbReference type="EMBL" id="BCJ94594.1"/>
    </source>
</evidence>
<dbReference type="PROSITE" id="PS51482">
    <property type="entry name" value="DEGV"/>
    <property type="match status" value="1"/>
</dbReference>
<keyword evidence="3" id="KW-1185">Reference proteome</keyword>
<dbReference type="Proteomes" id="UP000515561">
    <property type="component" value="Chromosome"/>
</dbReference>